<name>A0A2P2PFU3_RHIMU</name>
<accession>A0A2P2PFU3</accession>
<proteinExistence type="predicted"/>
<evidence type="ECO:0000313" key="1">
    <source>
        <dbReference type="EMBL" id="MBX53596.1"/>
    </source>
</evidence>
<sequence>MARSNSHLFSSHFQIYIQSNKLHEKMLKSVLVVLTHS</sequence>
<organism evidence="1">
    <name type="scientific">Rhizophora mucronata</name>
    <name type="common">Asiatic mangrove</name>
    <dbReference type="NCBI Taxonomy" id="61149"/>
    <lineage>
        <taxon>Eukaryota</taxon>
        <taxon>Viridiplantae</taxon>
        <taxon>Streptophyta</taxon>
        <taxon>Embryophyta</taxon>
        <taxon>Tracheophyta</taxon>
        <taxon>Spermatophyta</taxon>
        <taxon>Magnoliopsida</taxon>
        <taxon>eudicotyledons</taxon>
        <taxon>Gunneridae</taxon>
        <taxon>Pentapetalae</taxon>
        <taxon>rosids</taxon>
        <taxon>fabids</taxon>
        <taxon>Malpighiales</taxon>
        <taxon>Rhizophoraceae</taxon>
        <taxon>Rhizophora</taxon>
    </lineage>
</organism>
<reference evidence="1" key="1">
    <citation type="submission" date="2018-02" db="EMBL/GenBank/DDBJ databases">
        <title>Rhizophora mucronata_Transcriptome.</title>
        <authorList>
            <person name="Meera S.P."/>
            <person name="Sreeshan A."/>
            <person name="Augustine A."/>
        </authorList>
    </citation>
    <scope>NUCLEOTIDE SEQUENCE</scope>
    <source>
        <tissue evidence="1">Leaf</tissue>
    </source>
</reference>
<dbReference type="AlphaFoldDB" id="A0A2P2PFU3"/>
<protein>
    <submittedName>
        <fullName evidence="1">Uncharacterized protein</fullName>
    </submittedName>
</protein>
<dbReference type="EMBL" id="GGEC01073112">
    <property type="protein sequence ID" value="MBX53596.1"/>
    <property type="molecule type" value="Transcribed_RNA"/>
</dbReference>